<proteinExistence type="predicted"/>
<dbReference type="eggNOG" id="ENOG502S0N7">
    <property type="taxonomic scope" value="Eukaryota"/>
</dbReference>
<evidence type="ECO:0000313" key="11">
    <source>
        <dbReference type="Proteomes" id="UP000007305"/>
    </source>
</evidence>
<dbReference type="Proteomes" id="UP000007305">
    <property type="component" value="Chromosome 3"/>
</dbReference>
<dbReference type="FunFam" id="3.30.730.10:FF:000001">
    <property type="entry name" value="Ethylene-responsive transcription factor 2"/>
    <property type="match status" value="1"/>
</dbReference>
<evidence type="ECO:0000313" key="9">
    <source>
        <dbReference type="EMBL" id="ONM37207.1"/>
    </source>
</evidence>
<dbReference type="CDD" id="cd00018">
    <property type="entry name" value="AP2"/>
    <property type="match status" value="1"/>
</dbReference>
<comment type="subcellular location">
    <subcellularLocation>
        <location evidence="1">Nucleus</location>
    </subcellularLocation>
</comment>
<name>A0A060D2K5_MAIZE</name>
<evidence type="ECO:0000256" key="4">
    <source>
        <dbReference type="ARBA" id="ARBA00023163"/>
    </source>
</evidence>
<evidence type="ECO:0000256" key="6">
    <source>
        <dbReference type="SAM" id="MobiDB-lite"/>
    </source>
</evidence>
<dbReference type="ExpressionAtlas" id="A0A060D2K5">
    <property type="expression patterns" value="baseline and differential"/>
</dbReference>
<dbReference type="GO" id="GO:0003700">
    <property type="term" value="F:DNA-binding transcription factor activity"/>
    <property type="evidence" value="ECO:0007669"/>
    <property type="project" value="InterPro"/>
</dbReference>
<evidence type="ECO:0000256" key="5">
    <source>
        <dbReference type="ARBA" id="ARBA00023242"/>
    </source>
</evidence>
<dbReference type="PANTHER" id="PTHR31677">
    <property type="entry name" value="AP2 DOMAIN CLASS TRANSCRIPTION FACTOR"/>
    <property type="match status" value="1"/>
</dbReference>
<dbReference type="EMBL" id="KJ728261">
    <property type="protein sequence ID" value="AIB05752.1"/>
    <property type="molecule type" value="Genomic_DNA"/>
</dbReference>
<feature type="domain" description="AP2/ERF" evidence="7">
    <location>
        <begin position="28"/>
        <end position="85"/>
    </location>
</feature>
<dbReference type="EMBL" id="CM007649">
    <property type="protein sequence ID" value="ONM37207.1"/>
    <property type="molecule type" value="Genomic_DNA"/>
</dbReference>
<reference evidence="9 11" key="2">
    <citation type="submission" date="2015-12" db="EMBL/GenBank/DDBJ databases">
        <title>Update maize B73 reference genome by single molecule sequencing technologies.</title>
        <authorList>
            <consortium name="Maize Genome Sequencing Project"/>
            <person name="Ware D."/>
        </authorList>
    </citation>
    <scope>NUCLEOTIDE SEQUENCE [LARGE SCALE GENOMIC DNA]</scope>
    <source>
        <strain evidence="11">cv. B73</strain>
        <tissue evidence="9">Seedling</tissue>
    </source>
</reference>
<keyword evidence="11" id="KW-1185">Reference proteome</keyword>
<feature type="non-terminal residue" evidence="8">
    <location>
        <position position="186"/>
    </location>
</feature>
<reference evidence="10" key="4">
    <citation type="submission" date="2021-05" db="UniProtKB">
        <authorList>
            <consortium name="EnsemblPlants"/>
        </authorList>
    </citation>
    <scope>IDENTIFICATION</scope>
    <source>
        <strain evidence="10">cv. B73</strain>
    </source>
</reference>
<dbReference type="HOGENOM" id="CLU_042594_5_2_1"/>
<keyword evidence="3" id="KW-0238">DNA-binding</keyword>
<evidence type="ECO:0000313" key="10">
    <source>
        <dbReference type="EnsemblPlants" id="Zm00001eb150830_P001"/>
    </source>
</evidence>
<keyword evidence="2" id="KW-0805">Transcription regulation</keyword>
<feature type="region of interest" description="Disordered" evidence="6">
    <location>
        <begin position="1"/>
        <end position="30"/>
    </location>
</feature>
<dbReference type="PANTHER" id="PTHR31677:SF202">
    <property type="entry name" value="ETHYLENE-RESPONSIVE TRANSCRIPTION FACTOR 12"/>
    <property type="match status" value="1"/>
</dbReference>
<dbReference type="Gene3D" id="3.30.730.10">
    <property type="entry name" value="AP2/ERF domain"/>
    <property type="match status" value="1"/>
</dbReference>
<dbReference type="GO" id="GO:0005634">
    <property type="term" value="C:nucleus"/>
    <property type="evidence" value="ECO:0007669"/>
    <property type="project" value="UniProtKB-SubCell"/>
</dbReference>
<dbReference type="Pfam" id="PF00847">
    <property type="entry name" value="AP2"/>
    <property type="match status" value="1"/>
</dbReference>
<dbReference type="SMR" id="A0A060D2K5"/>
<evidence type="ECO:0000313" key="8">
    <source>
        <dbReference type="EMBL" id="AIB05752.1"/>
    </source>
</evidence>
<protein>
    <submittedName>
        <fullName evidence="8">AP2-EREBP transcription factor</fullName>
    </submittedName>
    <submittedName>
        <fullName evidence="9">Ethylene-responsive transcription factor 12</fullName>
    </submittedName>
</protein>
<sequence>MDPTLRAVLSRGGGGSGGARGGGGGGAHYRGVRKRPWGRYATEIRDPWKKTRVWLGTFDTPVEAALAYDCAARTLRGAKAKTNFPADHAAQAQQQRQRLRLAPLLRQPPPRHVSFGGVDVHVDCPTPWHSVCLQTTQTAAAAAAPLPTTAPMPLASEPPSTALALELGTGRSRAGLPFDLNEAPSC</sequence>
<accession>A0A060D2K5</accession>
<evidence type="ECO:0000256" key="1">
    <source>
        <dbReference type="ARBA" id="ARBA00004123"/>
    </source>
</evidence>
<dbReference type="InterPro" id="IPR016177">
    <property type="entry name" value="DNA-bd_dom_sf"/>
</dbReference>
<feature type="compositionally biased region" description="Gly residues" evidence="6">
    <location>
        <begin position="11"/>
        <end position="28"/>
    </location>
</feature>
<evidence type="ECO:0000256" key="2">
    <source>
        <dbReference type="ARBA" id="ARBA00023015"/>
    </source>
</evidence>
<dbReference type="PROSITE" id="PS51032">
    <property type="entry name" value="AP2_ERF"/>
    <property type="match status" value="1"/>
</dbReference>
<dbReference type="SUPFAM" id="SSF54171">
    <property type="entry name" value="DNA-binding domain"/>
    <property type="match status" value="1"/>
</dbReference>
<keyword evidence="4" id="KW-0804">Transcription</keyword>
<dbReference type="PaxDb" id="4577-GRMZM2G002119_P01"/>
<dbReference type="SMART" id="SM00380">
    <property type="entry name" value="AP2"/>
    <property type="match status" value="1"/>
</dbReference>
<dbReference type="EnsemblPlants" id="Zm00001eb150830_T001">
    <property type="protein sequence ID" value="Zm00001eb150830_P001"/>
    <property type="gene ID" value="Zm00001eb150830"/>
</dbReference>
<evidence type="ECO:0000256" key="3">
    <source>
        <dbReference type="ARBA" id="ARBA00023125"/>
    </source>
</evidence>
<dbReference type="AlphaFoldDB" id="A0A060D2K5"/>
<dbReference type="InterPro" id="IPR036955">
    <property type="entry name" value="AP2/ERF_dom_sf"/>
</dbReference>
<dbReference type="GO" id="GO:0003677">
    <property type="term" value="F:DNA binding"/>
    <property type="evidence" value="ECO:0007669"/>
    <property type="project" value="UniProtKB-KW"/>
</dbReference>
<dbReference type="InterPro" id="IPR001471">
    <property type="entry name" value="AP2/ERF_dom"/>
</dbReference>
<dbReference type="OMA" id="WHSVCLQ"/>
<gene>
    <name evidence="8" type="primary">EREB158</name>
    <name evidence="9" type="ORF">ZEAMMB73_Zm00001d043204</name>
</gene>
<dbReference type="PRINTS" id="PR00367">
    <property type="entry name" value="ETHRSPELEMNT"/>
</dbReference>
<dbReference type="Gramene" id="Zm00001eb150830_T001">
    <property type="protein sequence ID" value="Zm00001eb150830_P001"/>
    <property type="gene ID" value="Zm00001eb150830"/>
</dbReference>
<dbReference type="STRING" id="4577.A0A060D2K5"/>
<organism evidence="8">
    <name type="scientific">Zea mays</name>
    <name type="common">Maize</name>
    <dbReference type="NCBI Taxonomy" id="4577"/>
    <lineage>
        <taxon>Eukaryota</taxon>
        <taxon>Viridiplantae</taxon>
        <taxon>Streptophyta</taxon>
        <taxon>Embryophyta</taxon>
        <taxon>Tracheophyta</taxon>
        <taxon>Spermatophyta</taxon>
        <taxon>Magnoliopsida</taxon>
        <taxon>Liliopsida</taxon>
        <taxon>Poales</taxon>
        <taxon>Poaceae</taxon>
        <taxon>PACMAD clade</taxon>
        <taxon>Panicoideae</taxon>
        <taxon>Andropogonodae</taxon>
        <taxon>Andropogoneae</taxon>
        <taxon>Tripsacinae</taxon>
        <taxon>Zea</taxon>
    </lineage>
</organism>
<reference evidence="10" key="3">
    <citation type="submission" date="2019-07" db="EMBL/GenBank/DDBJ databases">
        <authorList>
            <person name="Seetharam A."/>
            <person name="Woodhouse M."/>
            <person name="Cannon E."/>
        </authorList>
    </citation>
    <scope>NUCLEOTIDE SEQUENCE [LARGE SCALE GENOMIC DNA]</scope>
    <source>
        <strain evidence="10">cv. B73</strain>
    </source>
</reference>
<evidence type="ECO:0000259" key="7">
    <source>
        <dbReference type="PROSITE" id="PS51032"/>
    </source>
</evidence>
<reference evidence="8" key="1">
    <citation type="submission" date="2014-04" db="EMBL/GenBank/DDBJ databases">
        <title>The Maize TFome - Development of a transcription factor open reading frame collection for functional genomics.</title>
        <authorList>
            <person name="Burdo B."/>
            <person name="Gray J."/>
            <person name="Goetting-Minesky M.P."/>
            <person name="Wittler B."/>
            <person name="Hunt M."/>
            <person name="Li T."/>
            <person name="Velliquette D."/>
            <person name="Thomas J."/>
            <person name="Gentzel I."/>
            <person name="Dos Santos Brito M."/>
            <person name="Mejia-Guerra M.K."/>
            <person name="Connolly L.N."/>
            <person name="Qaisi D."/>
            <person name="Li W."/>
            <person name="Casas M.I."/>
            <person name="Doseff A.I."/>
            <person name="Grotewold E."/>
        </authorList>
    </citation>
    <scope>NUCLEOTIDE SEQUENCE</scope>
</reference>
<keyword evidence="5" id="KW-0539">Nucleus</keyword>